<dbReference type="Proteomes" id="UP000887458">
    <property type="component" value="Unassembled WGS sequence"/>
</dbReference>
<evidence type="ECO:0000313" key="2">
    <source>
        <dbReference type="Proteomes" id="UP000887458"/>
    </source>
</evidence>
<keyword evidence="2" id="KW-1185">Reference proteome</keyword>
<sequence>MFTRKQKKNSGIHGYGTNSLDELVVVPKTDLISNSLLNIASTLLSSSTNHAHKPREKESIE</sequence>
<name>A0ABQ8JIF3_DERPT</name>
<dbReference type="EMBL" id="NJHN03000036">
    <property type="protein sequence ID" value="KAH9422361.1"/>
    <property type="molecule type" value="Genomic_DNA"/>
</dbReference>
<protein>
    <submittedName>
        <fullName evidence="1">Uncharacterized protein</fullName>
    </submittedName>
</protein>
<comment type="caution">
    <text evidence="1">The sequence shown here is derived from an EMBL/GenBank/DDBJ whole genome shotgun (WGS) entry which is preliminary data.</text>
</comment>
<proteinExistence type="predicted"/>
<gene>
    <name evidence="1" type="ORF">DERP_003036</name>
</gene>
<accession>A0ABQ8JIF3</accession>
<reference evidence="1 2" key="2">
    <citation type="journal article" date="2022" name="Mol. Biol. Evol.">
        <title>Comparative Genomics Reveals Insights into the Divergent Evolution of Astigmatic Mites and Household Pest Adaptations.</title>
        <authorList>
            <person name="Xiong Q."/>
            <person name="Wan A.T."/>
            <person name="Liu X."/>
            <person name="Fung C.S."/>
            <person name="Xiao X."/>
            <person name="Malainual N."/>
            <person name="Hou J."/>
            <person name="Wang L."/>
            <person name="Wang M."/>
            <person name="Yang K.Y."/>
            <person name="Cui Y."/>
            <person name="Leung E.L."/>
            <person name="Nong W."/>
            <person name="Shin S.K."/>
            <person name="Au S.W."/>
            <person name="Jeong K.Y."/>
            <person name="Chew F.T."/>
            <person name="Hui J.H."/>
            <person name="Leung T.F."/>
            <person name="Tungtrongchitr A."/>
            <person name="Zhong N."/>
            <person name="Liu Z."/>
            <person name="Tsui S.K."/>
        </authorList>
    </citation>
    <scope>NUCLEOTIDE SEQUENCE [LARGE SCALE GENOMIC DNA]</scope>
    <source>
        <strain evidence="1">Derp</strain>
    </source>
</reference>
<organism evidence="1 2">
    <name type="scientific">Dermatophagoides pteronyssinus</name>
    <name type="common">European house dust mite</name>
    <dbReference type="NCBI Taxonomy" id="6956"/>
    <lineage>
        <taxon>Eukaryota</taxon>
        <taxon>Metazoa</taxon>
        <taxon>Ecdysozoa</taxon>
        <taxon>Arthropoda</taxon>
        <taxon>Chelicerata</taxon>
        <taxon>Arachnida</taxon>
        <taxon>Acari</taxon>
        <taxon>Acariformes</taxon>
        <taxon>Sarcoptiformes</taxon>
        <taxon>Astigmata</taxon>
        <taxon>Psoroptidia</taxon>
        <taxon>Analgoidea</taxon>
        <taxon>Pyroglyphidae</taxon>
        <taxon>Dermatophagoidinae</taxon>
        <taxon>Dermatophagoides</taxon>
    </lineage>
</organism>
<reference evidence="1 2" key="1">
    <citation type="journal article" date="2018" name="J. Allergy Clin. Immunol.">
        <title>High-quality assembly of Dermatophagoides pteronyssinus genome and transcriptome reveals a wide range of novel allergens.</title>
        <authorList>
            <person name="Liu X.Y."/>
            <person name="Yang K.Y."/>
            <person name="Wang M.Q."/>
            <person name="Kwok J.S."/>
            <person name="Zeng X."/>
            <person name="Yang Z."/>
            <person name="Xiao X.J."/>
            <person name="Lau C.P."/>
            <person name="Li Y."/>
            <person name="Huang Z.M."/>
            <person name="Ba J.G."/>
            <person name="Yim A.K."/>
            <person name="Ouyang C.Y."/>
            <person name="Ngai S.M."/>
            <person name="Chan T.F."/>
            <person name="Leung E.L."/>
            <person name="Liu L."/>
            <person name="Liu Z.G."/>
            <person name="Tsui S.K."/>
        </authorList>
    </citation>
    <scope>NUCLEOTIDE SEQUENCE [LARGE SCALE GENOMIC DNA]</scope>
    <source>
        <strain evidence="1">Derp</strain>
    </source>
</reference>
<evidence type="ECO:0000313" key="1">
    <source>
        <dbReference type="EMBL" id="KAH9422361.1"/>
    </source>
</evidence>